<dbReference type="AlphaFoldDB" id="A0A0F9P4U6"/>
<dbReference type="EMBL" id="LAZR01002691">
    <property type="protein sequence ID" value="KKN26825.1"/>
    <property type="molecule type" value="Genomic_DNA"/>
</dbReference>
<evidence type="ECO:0000313" key="1">
    <source>
        <dbReference type="EMBL" id="KKN26825.1"/>
    </source>
</evidence>
<proteinExistence type="predicted"/>
<sequence>MIIDLLGSLDDSKLRVRVISQENEICKEYLDMLDKAGLEYEYYDGDNPLHKEELDSWGIQSFPVVQIISKENSRHIPTDAHGRELELIEHQFVSGWDLTVQSIETKIYEIEHGDESWNFTNYDPIYTCTWNIECTSTNQPPFIFSINSCYISNDTFKFD</sequence>
<comment type="caution">
    <text evidence="1">The sequence shown here is derived from an EMBL/GenBank/DDBJ whole genome shotgun (WGS) entry which is preliminary data.</text>
</comment>
<gene>
    <name evidence="1" type="ORF">LCGC14_0870840</name>
</gene>
<accession>A0A0F9P4U6</accession>
<name>A0A0F9P4U6_9ZZZZ</name>
<organism evidence="1">
    <name type="scientific">marine sediment metagenome</name>
    <dbReference type="NCBI Taxonomy" id="412755"/>
    <lineage>
        <taxon>unclassified sequences</taxon>
        <taxon>metagenomes</taxon>
        <taxon>ecological metagenomes</taxon>
    </lineage>
</organism>
<dbReference type="Gene3D" id="3.40.30.10">
    <property type="entry name" value="Glutaredoxin"/>
    <property type="match status" value="1"/>
</dbReference>
<reference evidence="1" key="1">
    <citation type="journal article" date="2015" name="Nature">
        <title>Complex archaea that bridge the gap between prokaryotes and eukaryotes.</title>
        <authorList>
            <person name="Spang A."/>
            <person name="Saw J.H."/>
            <person name="Jorgensen S.L."/>
            <person name="Zaremba-Niedzwiedzka K."/>
            <person name="Martijn J."/>
            <person name="Lind A.E."/>
            <person name="van Eijk R."/>
            <person name="Schleper C."/>
            <person name="Guy L."/>
            <person name="Ettema T.J."/>
        </authorList>
    </citation>
    <scope>NUCLEOTIDE SEQUENCE</scope>
</reference>
<evidence type="ECO:0008006" key="2">
    <source>
        <dbReference type="Google" id="ProtNLM"/>
    </source>
</evidence>
<protein>
    <recommendedName>
        <fullName evidence="2">Glutaredoxin domain-containing protein</fullName>
    </recommendedName>
</protein>